<protein>
    <submittedName>
        <fullName evidence="1">Uncharacterized protein</fullName>
    </submittedName>
</protein>
<dbReference type="SUPFAM" id="SSF75217">
    <property type="entry name" value="alpha/beta knot"/>
    <property type="match status" value="1"/>
</dbReference>
<accession>A0AA36JHR3</accession>
<proteinExistence type="predicted"/>
<dbReference type="Proteomes" id="UP001178507">
    <property type="component" value="Unassembled WGS sequence"/>
</dbReference>
<dbReference type="AlphaFoldDB" id="A0AA36JHR3"/>
<comment type="caution">
    <text evidence="1">The sequence shown here is derived from an EMBL/GenBank/DDBJ whole genome shotgun (WGS) entry which is preliminary data.</text>
</comment>
<reference evidence="1" key="1">
    <citation type="submission" date="2023-08" db="EMBL/GenBank/DDBJ databases">
        <authorList>
            <person name="Chen Y."/>
            <person name="Shah S."/>
            <person name="Dougan E. K."/>
            <person name="Thang M."/>
            <person name="Chan C."/>
        </authorList>
    </citation>
    <scope>NUCLEOTIDE SEQUENCE</scope>
</reference>
<dbReference type="InterPro" id="IPR029028">
    <property type="entry name" value="Alpha/beta_knot_MTases"/>
</dbReference>
<sequence>MSQVPRKAGLLEGDKEFHQFVGRMIPGSALSEFSDEQLWQVINTPTAKRRLAVLQRCRNSQGRLDANCFCREACNAEYLTLASCVRGGGDCRDQVNALTACTRDEWRAFLFGSSPSLQNDAIQRNQKFVDLVPFGAVPCWPKVDPERLAGSHRLDTLCRCVAAALLSRRPRRDTSFMAAFARPSWTSRIGWGLLESLDGRPPPGADPVGVVKVTGAEVSPLSPEERQVAGQLQALLAGEEVQGWQRWQEASMKSLLLKLHPSGAEGRRLFLLEEDAKLDVEEALMQLPPEVEQLTFIVGDHIGMRPVAHGRRNGLGWRPGQLP</sequence>
<dbReference type="InterPro" id="IPR029026">
    <property type="entry name" value="tRNA_m1G_MTases_N"/>
</dbReference>
<organism evidence="1 2">
    <name type="scientific">Effrenium voratum</name>
    <dbReference type="NCBI Taxonomy" id="2562239"/>
    <lineage>
        <taxon>Eukaryota</taxon>
        <taxon>Sar</taxon>
        <taxon>Alveolata</taxon>
        <taxon>Dinophyceae</taxon>
        <taxon>Suessiales</taxon>
        <taxon>Symbiodiniaceae</taxon>
        <taxon>Effrenium</taxon>
    </lineage>
</organism>
<dbReference type="EMBL" id="CAUJNA010003605">
    <property type="protein sequence ID" value="CAJ1405852.1"/>
    <property type="molecule type" value="Genomic_DNA"/>
</dbReference>
<keyword evidence="2" id="KW-1185">Reference proteome</keyword>
<evidence type="ECO:0000313" key="1">
    <source>
        <dbReference type="EMBL" id="CAJ1405852.1"/>
    </source>
</evidence>
<gene>
    <name evidence="1" type="ORF">EVOR1521_LOCUS27962</name>
</gene>
<dbReference type="Gene3D" id="3.40.1280.10">
    <property type="match status" value="1"/>
</dbReference>
<name>A0AA36JHR3_9DINO</name>
<evidence type="ECO:0000313" key="2">
    <source>
        <dbReference type="Proteomes" id="UP001178507"/>
    </source>
</evidence>